<protein>
    <submittedName>
        <fullName evidence="2">Autotransporter outer membrane beta-barrel domain-containing protein</fullName>
    </submittedName>
</protein>
<dbReference type="Gene3D" id="2.40.128.130">
    <property type="entry name" value="Autotransporter beta-domain"/>
    <property type="match status" value="1"/>
</dbReference>
<dbReference type="PROSITE" id="PS51208">
    <property type="entry name" value="AUTOTRANSPORTER"/>
    <property type="match status" value="1"/>
</dbReference>
<dbReference type="Proteomes" id="UP000552683">
    <property type="component" value="Unassembled WGS sequence"/>
</dbReference>
<reference evidence="2 3" key="1">
    <citation type="submission" date="2020-08" db="EMBL/GenBank/DDBJ databases">
        <title>Complete genome and description of Campylobacter massiliensis Marseille-Q3452 sp. nov.</title>
        <authorList>
            <person name="Antezack A."/>
        </authorList>
    </citation>
    <scope>NUCLEOTIDE SEQUENCE [LARGE SCALE GENOMIC DNA]</scope>
    <source>
        <strain evidence="2 3">Marseille-Q3452</strain>
    </source>
</reference>
<dbReference type="Pfam" id="PF03797">
    <property type="entry name" value="Autotransporter"/>
    <property type="match status" value="1"/>
</dbReference>
<name>A0A842J2K9_9BACT</name>
<feature type="domain" description="Autotransporter" evidence="1">
    <location>
        <begin position="102"/>
        <end position="367"/>
    </location>
</feature>
<accession>A0A842J2K9</accession>
<dbReference type="InterPro" id="IPR005546">
    <property type="entry name" value="Autotransporte_beta"/>
</dbReference>
<dbReference type="InterPro" id="IPR036709">
    <property type="entry name" value="Autotransporte_beta_dom_sf"/>
</dbReference>
<organism evidence="2 3">
    <name type="scientific">Campylobacter massiliensis</name>
    <dbReference type="NCBI Taxonomy" id="2762557"/>
    <lineage>
        <taxon>Bacteria</taxon>
        <taxon>Pseudomonadati</taxon>
        <taxon>Campylobacterota</taxon>
        <taxon>Epsilonproteobacteria</taxon>
        <taxon>Campylobacterales</taxon>
        <taxon>Campylobacteraceae</taxon>
        <taxon>Campylobacter</taxon>
    </lineage>
</organism>
<sequence>MMNGGVLNGADKLTLIEATNGDVTYPTDMSNQTGQLQAGISALYQFELKKDDGANKKLFAVVKNDERGGPLLLPYPKNILETMIGEFGILLSSSDLTSSMSLQTDGNGVFASTIASSTRLKSGSHVDLKSFNAAVGLAKEFEENKAGAFVEFGGGKYDSFNDFDKIDVRGSGKFKYIGLGIIAKFNLPNSFYISSGFKAGEIKSDYESDMPAITTAKYEATRGYYSAHLGLGKIININDASNIDMYSKVLLNKLGKKEVEVVGDKFLLDSTVSLLGKLGFRYNYTLSEKLDVYAGASYEREFKGEAKGHNLTHNAAIASPSIKGNTYSTEFGAKLNTANNIKLDFNLQGMAEKKRGFNGGIGAEWRF</sequence>
<dbReference type="SUPFAM" id="SSF103515">
    <property type="entry name" value="Autotransporter"/>
    <property type="match status" value="1"/>
</dbReference>
<evidence type="ECO:0000259" key="1">
    <source>
        <dbReference type="PROSITE" id="PS51208"/>
    </source>
</evidence>
<keyword evidence="3" id="KW-1185">Reference proteome</keyword>
<dbReference type="RefSeq" id="WP_185897717.1">
    <property type="nucleotide sequence ID" value="NZ_JACLZK010000001.1"/>
</dbReference>
<dbReference type="SMART" id="SM00869">
    <property type="entry name" value="Autotransporter"/>
    <property type="match status" value="1"/>
</dbReference>
<evidence type="ECO:0000313" key="2">
    <source>
        <dbReference type="EMBL" id="MBC2882026.1"/>
    </source>
</evidence>
<gene>
    <name evidence="2" type="ORF">H7R39_01830</name>
</gene>
<evidence type="ECO:0000313" key="3">
    <source>
        <dbReference type="Proteomes" id="UP000552683"/>
    </source>
</evidence>
<proteinExistence type="predicted"/>
<dbReference type="EMBL" id="JACLZK010000001">
    <property type="protein sequence ID" value="MBC2882026.1"/>
    <property type="molecule type" value="Genomic_DNA"/>
</dbReference>
<comment type="caution">
    <text evidence="2">The sequence shown here is derived from an EMBL/GenBank/DDBJ whole genome shotgun (WGS) entry which is preliminary data.</text>
</comment>
<dbReference type="AlphaFoldDB" id="A0A842J2K9"/>